<dbReference type="PROSITE" id="PS51257">
    <property type="entry name" value="PROKAR_LIPOPROTEIN"/>
    <property type="match status" value="1"/>
</dbReference>
<name>A0A382L481_9ZZZZ</name>
<sequence>MQTIRTTKRLILLFFIFSLLSCTNLSENENKFSYFSEQFADLKILRYQIPGFDELSLDQKKLVYYLSQAGLAGRDIMYDQNYRHNLKIRK</sequence>
<proteinExistence type="predicted"/>
<protein>
    <submittedName>
        <fullName evidence="1">Uncharacterized protein</fullName>
    </submittedName>
</protein>
<feature type="non-terminal residue" evidence="1">
    <location>
        <position position="90"/>
    </location>
</feature>
<dbReference type="AlphaFoldDB" id="A0A382L481"/>
<organism evidence="1">
    <name type="scientific">marine metagenome</name>
    <dbReference type="NCBI Taxonomy" id="408172"/>
    <lineage>
        <taxon>unclassified sequences</taxon>
        <taxon>metagenomes</taxon>
        <taxon>ecological metagenomes</taxon>
    </lineage>
</organism>
<dbReference type="EMBL" id="UINC01084804">
    <property type="protein sequence ID" value="SVC31788.1"/>
    <property type="molecule type" value="Genomic_DNA"/>
</dbReference>
<accession>A0A382L481</accession>
<gene>
    <name evidence="1" type="ORF">METZ01_LOCUS284642</name>
</gene>
<reference evidence="1" key="1">
    <citation type="submission" date="2018-05" db="EMBL/GenBank/DDBJ databases">
        <authorList>
            <person name="Lanie J.A."/>
            <person name="Ng W.-L."/>
            <person name="Kazmierczak K.M."/>
            <person name="Andrzejewski T.M."/>
            <person name="Davidsen T.M."/>
            <person name="Wayne K.J."/>
            <person name="Tettelin H."/>
            <person name="Glass J.I."/>
            <person name="Rusch D."/>
            <person name="Podicherti R."/>
            <person name="Tsui H.-C.T."/>
            <person name="Winkler M.E."/>
        </authorList>
    </citation>
    <scope>NUCLEOTIDE SEQUENCE</scope>
</reference>
<evidence type="ECO:0000313" key="1">
    <source>
        <dbReference type="EMBL" id="SVC31788.1"/>
    </source>
</evidence>